<dbReference type="Proteomes" id="UP000308197">
    <property type="component" value="Unassembled WGS sequence"/>
</dbReference>
<reference evidence="2 3" key="1">
    <citation type="journal article" date="2019" name="Nat. Ecol. Evol.">
        <title>Megaphylogeny resolves global patterns of mushroom evolution.</title>
        <authorList>
            <person name="Varga T."/>
            <person name="Krizsan K."/>
            <person name="Foldi C."/>
            <person name="Dima B."/>
            <person name="Sanchez-Garcia M."/>
            <person name="Sanchez-Ramirez S."/>
            <person name="Szollosi G.J."/>
            <person name="Szarkandi J.G."/>
            <person name="Papp V."/>
            <person name="Albert L."/>
            <person name="Andreopoulos W."/>
            <person name="Angelini C."/>
            <person name="Antonin V."/>
            <person name="Barry K.W."/>
            <person name="Bougher N.L."/>
            <person name="Buchanan P."/>
            <person name="Buyck B."/>
            <person name="Bense V."/>
            <person name="Catcheside P."/>
            <person name="Chovatia M."/>
            <person name="Cooper J."/>
            <person name="Damon W."/>
            <person name="Desjardin D."/>
            <person name="Finy P."/>
            <person name="Geml J."/>
            <person name="Haridas S."/>
            <person name="Hughes K."/>
            <person name="Justo A."/>
            <person name="Karasinski D."/>
            <person name="Kautmanova I."/>
            <person name="Kiss B."/>
            <person name="Kocsube S."/>
            <person name="Kotiranta H."/>
            <person name="LaButti K.M."/>
            <person name="Lechner B.E."/>
            <person name="Liimatainen K."/>
            <person name="Lipzen A."/>
            <person name="Lukacs Z."/>
            <person name="Mihaltcheva S."/>
            <person name="Morgado L.N."/>
            <person name="Niskanen T."/>
            <person name="Noordeloos M.E."/>
            <person name="Ohm R.A."/>
            <person name="Ortiz-Santana B."/>
            <person name="Ovrebo C."/>
            <person name="Racz N."/>
            <person name="Riley R."/>
            <person name="Savchenko A."/>
            <person name="Shiryaev A."/>
            <person name="Soop K."/>
            <person name="Spirin V."/>
            <person name="Szebenyi C."/>
            <person name="Tomsovsky M."/>
            <person name="Tulloss R.E."/>
            <person name="Uehling J."/>
            <person name="Grigoriev I.V."/>
            <person name="Vagvolgyi C."/>
            <person name="Papp T."/>
            <person name="Martin F.M."/>
            <person name="Miettinen O."/>
            <person name="Hibbett D.S."/>
            <person name="Nagy L.G."/>
        </authorList>
    </citation>
    <scope>NUCLEOTIDE SEQUENCE [LARGE SCALE GENOMIC DNA]</scope>
    <source>
        <strain evidence="2 3">HHB13444</strain>
    </source>
</reference>
<dbReference type="InParanoid" id="A0A5C3PN53"/>
<name>A0A5C3PN53_9APHY</name>
<evidence type="ECO:0000313" key="3">
    <source>
        <dbReference type="Proteomes" id="UP000308197"/>
    </source>
</evidence>
<keyword evidence="3" id="KW-1185">Reference proteome</keyword>
<gene>
    <name evidence="2" type="ORF">K466DRAFT_584372</name>
</gene>
<protein>
    <submittedName>
        <fullName evidence="2">Uncharacterized protein</fullName>
    </submittedName>
</protein>
<dbReference type="EMBL" id="ML211067">
    <property type="protein sequence ID" value="TFK89738.1"/>
    <property type="molecule type" value="Genomic_DNA"/>
</dbReference>
<accession>A0A5C3PN53</accession>
<organism evidence="2 3">
    <name type="scientific">Polyporus arcularius HHB13444</name>
    <dbReference type="NCBI Taxonomy" id="1314778"/>
    <lineage>
        <taxon>Eukaryota</taxon>
        <taxon>Fungi</taxon>
        <taxon>Dikarya</taxon>
        <taxon>Basidiomycota</taxon>
        <taxon>Agaricomycotina</taxon>
        <taxon>Agaricomycetes</taxon>
        <taxon>Polyporales</taxon>
        <taxon>Polyporaceae</taxon>
        <taxon>Polyporus</taxon>
    </lineage>
</organism>
<feature type="region of interest" description="Disordered" evidence="1">
    <location>
        <begin position="61"/>
        <end position="97"/>
    </location>
</feature>
<evidence type="ECO:0000313" key="2">
    <source>
        <dbReference type="EMBL" id="TFK89738.1"/>
    </source>
</evidence>
<proteinExistence type="predicted"/>
<sequence length="97" mass="10340">MRTKRRTYTRVIFEREGSCKSDDGCFIGVDQIAISRDIYDEPSLPLSSLRSFLALASGKRAIDPEQEDDTTDCARGAGGAPSTMSPGVRGPAAVADG</sequence>
<dbReference type="AlphaFoldDB" id="A0A5C3PN53"/>
<evidence type="ECO:0000256" key="1">
    <source>
        <dbReference type="SAM" id="MobiDB-lite"/>
    </source>
</evidence>